<reference evidence="7" key="1">
    <citation type="submission" date="2016-10" db="EMBL/GenBank/DDBJ databases">
        <authorList>
            <person name="Varghese N."/>
            <person name="Submissions S."/>
        </authorList>
    </citation>
    <scope>NUCLEOTIDE SEQUENCE [LARGE SCALE GENOMIC DNA]</scope>
    <source>
        <strain evidence="7">XBD2006</strain>
    </source>
</reference>
<dbReference type="Gene3D" id="3.40.50.10420">
    <property type="entry name" value="NagB/RpiA/CoA transferase-like"/>
    <property type="match status" value="1"/>
</dbReference>
<accession>A0A1G5B581</accession>
<dbReference type="OrthoDB" id="9801938at2"/>
<dbReference type="InterPro" id="IPR002698">
    <property type="entry name" value="FTHF_cligase"/>
</dbReference>
<comment type="cofactor">
    <cofactor evidence="5">
        <name>Mg(2+)</name>
        <dbReference type="ChEBI" id="CHEBI:18420"/>
    </cofactor>
</comment>
<feature type="binding site" evidence="4">
    <location>
        <begin position="3"/>
        <end position="7"/>
    </location>
    <ligand>
        <name>ATP</name>
        <dbReference type="ChEBI" id="CHEBI:30616"/>
    </ligand>
</feature>
<dbReference type="EC" id="6.3.3.2" evidence="5"/>
<dbReference type="EMBL" id="FMUR01000004">
    <property type="protein sequence ID" value="SCX85283.1"/>
    <property type="molecule type" value="Genomic_DNA"/>
</dbReference>
<evidence type="ECO:0000256" key="5">
    <source>
        <dbReference type="RuleBase" id="RU361279"/>
    </source>
</evidence>
<evidence type="ECO:0000313" key="7">
    <source>
        <dbReference type="Proteomes" id="UP000183047"/>
    </source>
</evidence>
<dbReference type="PANTHER" id="PTHR23407:SF1">
    <property type="entry name" value="5-FORMYLTETRAHYDROFOLATE CYCLO-LIGASE"/>
    <property type="match status" value="1"/>
</dbReference>
<comment type="catalytic activity">
    <reaction evidence="5">
        <text>(6S)-5-formyl-5,6,7,8-tetrahydrofolate + ATP = (6R)-5,10-methenyltetrahydrofolate + ADP + phosphate</text>
        <dbReference type="Rhea" id="RHEA:10488"/>
        <dbReference type="ChEBI" id="CHEBI:30616"/>
        <dbReference type="ChEBI" id="CHEBI:43474"/>
        <dbReference type="ChEBI" id="CHEBI:57455"/>
        <dbReference type="ChEBI" id="CHEBI:57457"/>
        <dbReference type="ChEBI" id="CHEBI:456216"/>
        <dbReference type="EC" id="6.3.3.2"/>
    </reaction>
</comment>
<organism evidence="6 7">
    <name type="scientific">Butyrivibrio hungatei</name>
    <dbReference type="NCBI Taxonomy" id="185008"/>
    <lineage>
        <taxon>Bacteria</taxon>
        <taxon>Bacillati</taxon>
        <taxon>Bacillota</taxon>
        <taxon>Clostridia</taxon>
        <taxon>Lachnospirales</taxon>
        <taxon>Lachnospiraceae</taxon>
        <taxon>Butyrivibrio</taxon>
    </lineage>
</organism>
<dbReference type="InterPro" id="IPR037171">
    <property type="entry name" value="NagB/RpiA_transferase-like"/>
</dbReference>
<dbReference type="GO" id="GO:0009396">
    <property type="term" value="P:folic acid-containing compound biosynthetic process"/>
    <property type="evidence" value="ECO:0007669"/>
    <property type="project" value="TreeGrafter"/>
</dbReference>
<keyword evidence="2 4" id="KW-0547">Nucleotide-binding</keyword>
<dbReference type="InterPro" id="IPR024185">
    <property type="entry name" value="FTHF_cligase-like_sf"/>
</dbReference>
<keyword evidence="7" id="KW-1185">Reference proteome</keyword>
<name>A0A1G5B581_9FIRM</name>
<dbReference type="Pfam" id="PF01812">
    <property type="entry name" value="5-FTHF_cyc-lig"/>
    <property type="match status" value="1"/>
</dbReference>
<dbReference type="SUPFAM" id="SSF100950">
    <property type="entry name" value="NagB/RpiA/CoA transferase-like"/>
    <property type="match status" value="1"/>
</dbReference>
<dbReference type="GO" id="GO:0035999">
    <property type="term" value="P:tetrahydrofolate interconversion"/>
    <property type="evidence" value="ECO:0007669"/>
    <property type="project" value="TreeGrafter"/>
</dbReference>
<proteinExistence type="inferred from homology"/>
<evidence type="ECO:0000256" key="3">
    <source>
        <dbReference type="ARBA" id="ARBA00022840"/>
    </source>
</evidence>
<keyword evidence="6" id="KW-0436">Ligase</keyword>
<evidence type="ECO:0000313" key="6">
    <source>
        <dbReference type="EMBL" id="SCX85283.1"/>
    </source>
</evidence>
<dbReference type="PIRSF" id="PIRSF006806">
    <property type="entry name" value="FTHF_cligase"/>
    <property type="match status" value="1"/>
</dbReference>
<dbReference type="PANTHER" id="PTHR23407">
    <property type="entry name" value="ATPASE INHIBITOR/5-FORMYLTETRAHYDROFOLATE CYCLO-LIGASE"/>
    <property type="match status" value="1"/>
</dbReference>
<keyword evidence="5" id="KW-0479">Metal-binding</keyword>
<dbReference type="NCBIfam" id="TIGR02727">
    <property type="entry name" value="MTHFS_bact"/>
    <property type="match status" value="1"/>
</dbReference>
<evidence type="ECO:0000256" key="2">
    <source>
        <dbReference type="ARBA" id="ARBA00022741"/>
    </source>
</evidence>
<dbReference type="RefSeq" id="WP_074461319.1">
    <property type="nucleotide sequence ID" value="NZ_FMUR01000004.1"/>
</dbReference>
<protein>
    <recommendedName>
        <fullName evidence="5">5-formyltetrahydrofolate cyclo-ligase</fullName>
        <ecNumber evidence="5">6.3.3.2</ecNumber>
    </recommendedName>
</protein>
<dbReference type="Proteomes" id="UP000183047">
    <property type="component" value="Unassembled WGS sequence"/>
</dbReference>
<gene>
    <name evidence="6" type="ORF">SAMN02910451_00537</name>
</gene>
<keyword evidence="5" id="KW-0460">Magnesium</keyword>
<dbReference type="AlphaFoldDB" id="A0A1G5B581"/>
<evidence type="ECO:0000256" key="4">
    <source>
        <dbReference type="PIRSR" id="PIRSR006806-1"/>
    </source>
</evidence>
<comment type="similarity">
    <text evidence="1 5">Belongs to the 5-formyltetrahydrofolate cyclo-ligase family.</text>
</comment>
<dbReference type="GO" id="GO:0005524">
    <property type="term" value="F:ATP binding"/>
    <property type="evidence" value="ECO:0007669"/>
    <property type="project" value="UniProtKB-KW"/>
</dbReference>
<sequence length="200" mass="23015">MEKDLIRKDVLQKRDELSVYKIEVKSREIFEELVTRPEYIEASNILTYASVRNEVKTDEIILDALALGKRVFCPKVTDKKNGIMKFVRIYEPENLVPGDYGLMEPEIRDDSEIFDPDFYADESNVRRIDGENAGKTMVIVPGVAFDEKGNRIGYKGGFYDRFLSKVSYADTVALCYKIQIVDEIIPSEYDIPVKSIIHEK</sequence>
<keyword evidence="3 4" id="KW-0067">ATP-binding</keyword>
<dbReference type="GO" id="GO:0030272">
    <property type="term" value="F:5-formyltetrahydrofolate cyclo-ligase activity"/>
    <property type="evidence" value="ECO:0007669"/>
    <property type="project" value="UniProtKB-EC"/>
</dbReference>
<evidence type="ECO:0000256" key="1">
    <source>
        <dbReference type="ARBA" id="ARBA00010638"/>
    </source>
</evidence>
<feature type="binding site" evidence="4">
    <location>
        <position position="54"/>
    </location>
    <ligand>
        <name>substrate</name>
    </ligand>
</feature>
<feature type="binding site" evidence="4">
    <location>
        <begin position="151"/>
        <end position="159"/>
    </location>
    <ligand>
        <name>ATP</name>
        <dbReference type="ChEBI" id="CHEBI:30616"/>
    </ligand>
</feature>
<dbReference type="GO" id="GO:0046872">
    <property type="term" value="F:metal ion binding"/>
    <property type="evidence" value="ECO:0007669"/>
    <property type="project" value="UniProtKB-KW"/>
</dbReference>